<dbReference type="EMBL" id="CP104450">
    <property type="protein sequence ID" value="UXE37016.1"/>
    <property type="molecule type" value="Genomic_DNA"/>
</dbReference>
<reference evidence="4" key="1">
    <citation type="submission" date="2022-09" db="EMBL/GenBank/DDBJ databases">
        <title>Multidrug resistance Raoultella ornithinolytica Strain MQB_Silv_108.</title>
        <authorList>
            <person name="Quintela-Baluja M."/>
        </authorList>
    </citation>
    <scope>NUCLEOTIDE SEQUENCE</scope>
    <source>
        <strain evidence="4">MQB_Silv_108</strain>
    </source>
</reference>
<accession>A0A1Y6GPI5</accession>
<dbReference type="InterPro" id="IPR024572">
    <property type="entry name" value="RcnB"/>
</dbReference>
<keyword evidence="2" id="KW-0472">Membrane</keyword>
<organism evidence="4 6">
    <name type="scientific">Raoultella ornithinolytica</name>
    <name type="common">Klebsiella ornithinolytica</name>
    <dbReference type="NCBI Taxonomy" id="54291"/>
    <lineage>
        <taxon>Bacteria</taxon>
        <taxon>Pseudomonadati</taxon>
        <taxon>Pseudomonadota</taxon>
        <taxon>Gammaproteobacteria</taxon>
        <taxon>Enterobacterales</taxon>
        <taxon>Enterobacteriaceae</taxon>
        <taxon>Klebsiella/Raoultella group</taxon>
        <taxon>Raoultella</taxon>
    </lineage>
</organism>
<evidence type="ECO:0000313" key="4">
    <source>
        <dbReference type="EMBL" id="UXE37016.1"/>
    </source>
</evidence>
<evidence type="ECO:0000256" key="3">
    <source>
        <dbReference type="SAM" id="SignalP"/>
    </source>
</evidence>
<evidence type="ECO:0000313" key="6">
    <source>
        <dbReference type="Proteomes" id="UP001064206"/>
    </source>
</evidence>
<dbReference type="AlphaFoldDB" id="A0A1Y6GPI5"/>
<feature type="transmembrane region" description="Helical" evidence="2">
    <location>
        <begin position="150"/>
        <end position="169"/>
    </location>
</feature>
<dbReference type="Proteomes" id="UP001350972">
    <property type="component" value="Chromosome"/>
</dbReference>
<keyword evidence="7" id="KW-1185">Reference proteome</keyword>
<feature type="compositionally biased region" description="Low complexity" evidence="1">
    <location>
        <begin position="30"/>
        <end position="53"/>
    </location>
</feature>
<dbReference type="eggNOG" id="COG5455">
    <property type="taxonomic scope" value="Bacteria"/>
</dbReference>
<feature type="region of interest" description="Disordered" evidence="1">
    <location>
        <begin position="24"/>
        <end position="99"/>
    </location>
</feature>
<evidence type="ECO:0000256" key="2">
    <source>
        <dbReference type="SAM" id="Phobius"/>
    </source>
</evidence>
<sequence length="171" mass="18553">MKKMISLAVMLSCALSSLAWADGPNGNGNPGQQQVWQNGSGHGSPDGNRQQGPGNNGPQGNGDSHRQGADNRGSDRHNPGDNRGNNHAQGKSHQERHEQDHFAWNGHDFRKGQPAPERYRGNDYRVSNWNDRGLPPPPQGQHWSYINGNYVLIAAATGIITSILVNGVLSH</sequence>
<dbReference type="GeneID" id="93755465"/>
<feature type="chain" id="PRO_5015073209" evidence="3">
    <location>
        <begin position="22"/>
        <end position="171"/>
    </location>
</feature>
<dbReference type="Pfam" id="PF11776">
    <property type="entry name" value="RcnB"/>
    <property type="match status" value="1"/>
</dbReference>
<protein>
    <submittedName>
        <fullName evidence="4">RcnB family protein</fullName>
    </submittedName>
</protein>
<reference evidence="5 7" key="2">
    <citation type="submission" date="2024-02" db="EMBL/GenBank/DDBJ databases">
        <title>Tn5403 promotes plasmid rearrangements and degradation of the Klebsiella pneumoniae carbapenemase (KPC) transposon Tn4401.</title>
        <authorList>
            <person name="Sheppard A.E."/>
            <person name="Barry K.E."/>
            <person name="Parikh H.I."/>
            <person name="Vegesana K."/>
            <person name="Sebra R."/>
            <person name="George S."/>
            <person name="Sanderson N.D."/>
            <person name="Stoesser N."/>
            <person name="Eyre D.W."/>
            <person name="Crook D.W."/>
            <person name="Walker A.S."/>
            <person name="Mathers A.J."/>
        </authorList>
    </citation>
    <scope>NUCLEOTIDE SEQUENCE [LARGE SCALE GENOMIC DNA]</scope>
    <source>
        <strain evidence="5 7">CAV1921</strain>
    </source>
</reference>
<dbReference type="PaxDb" id="1286170-RORB6_12460"/>
<keyword evidence="2" id="KW-0812">Transmembrane</keyword>
<dbReference type="EMBL" id="CP145163">
    <property type="protein sequence ID" value="WWC10648.1"/>
    <property type="molecule type" value="Genomic_DNA"/>
</dbReference>
<dbReference type="RefSeq" id="WP_004859066.1">
    <property type="nucleotide sequence ID" value="NZ_ABDFAB020000003.1"/>
</dbReference>
<evidence type="ECO:0000256" key="1">
    <source>
        <dbReference type="SAM" id="MobiDB-lite"/>
    </source>
</evidence>
<evidence type="ECO:0000313" key="5">
    <source>
        <dbReference type="EMBL" id="WWC10648.1"/>
    </source>
</evidence>
<feature type="compositionally biased region" description="Basic and acidic residues" evidence="1">
    <location>
        <begin position="63"/>
        <end position="80"/>
    </location>
</feature>
<proteinExistence type="predicted"/>
<evidence type="ECO:0000313" key="7">
    <source>
        <dbReference type="Proteomes" id="UP001350972"/>
    </source>
</evidence>
<gene>
    <name evidence="5" type="ORF">LM286_20250</name>
    <name evidence="4" type="ORF">N2J37_21145</name>
</gene>
<name>A0A1Y6GPI5_RAOOR</name>
<feature type="signal peptide" evidence="3">
    <location>
        <begin position="1"/>
        <end position="21"/>
    </location>
</feature>
<keyword evidence="2" id="KW-1133">Transmembrane helix</keyword>
<keyword evidence="3" id="KW-0732">Signal</keyword>
<dbReference type="Gene3D" id="3.10.450.160">
    <property type="entry name" value="inner membrane protein cigr"/>
    <property type="match status" value="1"/>
</dbReference>
<dbReference type="Proteomes" id="UP001064206">
    <property type="component" value="Chromosome"/>
</dbReference>